<dbReference type="GO" id="GO:0022857">
    <property type="term" value="F:transmembrane transporter activity"/>
    <property type="evidence" value="ECO:0007669"/>
    <property type="project" value="InterPro"/>
</dbReference>
<keyword evidence="4" id="KW-1003">Cell membrane</keyword>
<keyword evidence="7 8" id="KW-0472">Membrane</keyword>
<dbReference type="PROSITE" id="PS50850">
    <property type="entry name" value="MFS"/>
    <property type="match status" value="1"/>
</dbReference>
<dbReference type="Proteomes" id="UP000289193">
    <property type="component" value="Unassembled WGS sequence"/>
</dbReference>
<proteinExistence type="inferred from homology"/>
<evidence type="ECO:0000256" key="6">
    <source>
        <dbReference type="ARBA" id="ARBA00022989"/>
    </source>
</evidence>
<dbReference type="EMBL" id="PDKM01000008">
    <property type="protein sequence ID" value="RXK09052.1"/>
    <property type="molecule type" value="Genomic_DNA"/>
</dbReference>
<evidence type="ECO:0000259" key="9">
    <source>
        <dbReference type="PROSITE" id="PS50850"/>
    </source>
</evidence>
<feature type="transmembrane region" description="Helical" evidence="8">
    <location>
        <begin position="155"/>
        <end position="173"/>
    </location>
</feature>
<dbReference type="InterPro" id="IPR011701">
    <property type="entry name" value="MFS"/>
</dbReference>
<reference evidence="10 12" key="2">
    <citation type="submission" date="2018-07" db="EMBL/GenBank/DDBJ databases">
        <title>Complete genome of the Arcobacter bivalviorum type strain LMG 26154.</title>
        <authorList>
            <person name="Miller W.G."/>
            <person name="Yee E."/>
            <person name="Bono J.L."/>
        </authorList>
    </citation>
    <scope>NUCLEOTIDE SEQUENCE [LARGE SCALE GENOMIC DNA]</scope>
    <source>
        <strain evidence="10 12">LMG 26154</strain>
    </source>
</reference>
<dbReference type="EMBL" id="CP031217">
    <property type="protein sequence ID" value="AXH12823.1"/>
    <property type="molecule type" value="Genomic_DNA"/>
</dbReference>
<dbReference type="Proteomes" id="UP000253850">
    <property type="component" value="Chromosome"/>
</dbReference>
<feature type="domain" description="Major facilitator superfamily (MFS) profile" evidence="9">
    <location>
        <begin position="1"/>
        <end position="376"/>
    </location>
</feature>
<feature type="transmembrane region" description="Helical" evidence="8">
    <location>
        <begin position="70"/>
        <end position="88"/>
    </location>
</feature>
<gene>
    <name evidence="10" type="ORF">ABIV_1834</name>
    <name evidence="11" type="ORF">CRV05_12295</name>
</gene>
<evidence type="ECO:0000256" key="5">
    <source>
        <dbReference type="ARBA" id="ARBA00022692"/>
    </source>
</evidence>
<dbReference type="SUPFAM" id="SSF103473">
    <property type="entry name" value="MFS general substrate transporter"/>
    <property type="match status" value="1"/>
</dbReference>
<dbReference type="RefSeq" id="WP_114839640.1">
    <property type="nucleotide sequence ID" value="NZ_CP031217.1"/>
</dbReference>
<feature type="transmembrane region" description="Helical" evidence="8">
    <location>
        <begin position="290"/>
        <end position="309"/>
    </location>
</feature>
<organism evidence="11 13">
    <name type="scientific">Halarcobacter bivalviorum</name>
    <dbReference type="NCBI Taxonomy" id="663364"/>
    <lineage>
        <taxon>Bacteria</taxon>
        <taxon>Pseudomonadati</taxon>
        <taxon>Campylobacterota</taxon>
        <taxon>Epsilonproteobacteria</taxon>
        <taxon>Campylobacterales</taxon>
        <taxon>Arcobacteraceae</taxon>
        <taxon>Halarcobacter</taxon>
    </lineage>
</organism>
<dbReference type="PANTHER" id="PTHR43271:SF1">
    <property type="entry name" value="INNER MEMBRANE TRANSPORT PROTEIN YNFM"/>
    <property type="match status" value="1"/>
</dbReference>
<feature type="transmembrane region" description="Helical" evidence="8">
    <location>
        <begin position="354"/>
        <end position="372"/>
    </location>
</feature>
<evidence type="ECO:0000256" key="3">
    <source>
        <dbReference type="ARBA" id="ARBA00022448"/>
    </source>
</evidence>
<evidence type="ECO:0000256" key="2">
    <source>
        <dbReference type="ARBA" id="ARBA00008335"/>
    </source>
</evidence>
<dbReference type="AlphaFoldDB" id="A0AAX2A667"/>
<sequence length="381" mass="42554">MKRNELLIIIYTITVLLSVMYATQPIQPLLAKEFNVSVVKASSFTAVIMLFLAISPIIYGYILESVKTKTVLTVASITLFVTNLALSFSNTYEVFLTIRTIEAMIVPAILTACMTILANDKENTKVNMSIYVAATVFGGLVGRVFSGFIATEFGWRVVFFSLSLALLLGLYFIRKLSFEGDTQLAKPKLNDITNILKDKRFVVIYSLMFVIFFIFGGILNILPFRIKEQVPDITETQIGLLYLGYGVGIVVSLTIHKIIALFKTELPTVLAGIAIFFLATIGFFSSNALFLFSLVFLFCLGMFIIHTVATRIANSLKQNQKALTSGMYLSFYYFGGAIGSFAPSFVYANFGWNITMFLFISMLVGIFFFVFINRGLFKNFN</sequence>
<reference evidence="11 13" key="1">
    <citation type="submission" date="2017-10" db="EMBL/GenBank/DDBJ databases">
        <title>Genomics of the genus Arcobacter.</title>
        <authorList>
            <person name="Perez-Cataluna A."/>
            <person name="Figueras M.J."/>
        </authorList>
    </citation>
    <scope>NUCLEOTIDE SEQUENCE [LARGE SCALE GENOMIC DNA]</scope>
    <source>
        <strain evidence="11 13">CECT 7835</strain>
    </source>
</reference>
<evidence type="ECO:0000256" key="8">
    <source>
        <dbReference type="SAM" id="Phobius"/>
    </source>
</evidence>
<evidence type="ECO:0000313" key="12">
    <source>
        <dbReference type="Proteomes" id="UP000253850"/>
    </source>
</evidence>
<feature type="transmembrane region" description="Helical" evidence="8">
    <location>
        <begin position="330"/>
        <end position="348"/>
    </location>
</feature>
<evidence type="ECO:0000256" key="7">
    <source>
        <dbReference type="ARBA" id="ARBA00023136"/>
    </source>
</evidence>
<comment type="similarity">
    <text evidence="2">Belongs to the major facilitator superfamily.</text>
</comment>
<evidence type="ECO:0000313" key="11">
    <source>
        <dbReference type="EMBL" id="RXK09052.1"/>
    </source>
</evidence>
<dbReference type="InterPro" id="IPR036259">
    <property type="entry name" value="MFS_trans_sf"/>
</dbReference>
<dbReference type="PANTHER" id="PTHR43271">
    <property type="entry name" value="BLL2771 PROTEIN"/>
    <property type="match status" value="1"/>
</dbReference>
<feature type="transmembrane region" description="Helical" evidence="8">
    <location>
        <begin position="41"/>
        <end position="63"/>
    </location>
</feature>
<name>A0AAX2A667_9BACT</name>
<feature type="transmembrane region" description="Helical" evidence="8">
    <location>
        <begin position="94"/>
        <end position="118"/>
    </location>
</feature>
<dbReference type="Pfam" id="PF07690">
    <property type="entry name" value="MFS_1"/>
    <property type="match status" value="1"/>
</dbReference>
<keyword evidence="6 8" id="KW-1133">Transmembrane helix</keyword>
<keyword evidence="13" id="KW-1185">Reference proteome</keyword>
<feature type="transmembrane region" description="Helical" evidence="8">
    <location>
        <begin position="130"/>
        <end position="149"/>
    </location>
</feature>
<dbReference type="InterPro" id="IPR020846">
    <property type="entry name" value="MFS_dom"/>
</dbReference>
<accession>A0AAX2A667</accession>
<dbReference type="GO" id="GO:0005886">
    <property type="term" value="C:plasma membrane"/>
    <property type="evidence" value="ECO:0007669"/>
    <property type="project" value="UniProtKB-SubCell"/>
</dbReference>
<dbReference type="KEGG" id="hbv:ABIV_1834"/>
<keyword evidence="3" id="KW-0813">Transport</keyword>
<evidence type="ECO:0000313" key="10">
    <source>
        <dbReference type="EMBL" id="AXH12823.1"/>
    </source>
</evidence>
<evidence type="ECO:0000256" key="4">
    <source>
        <dbReference type="ARBA" id="ARBA00022475"/>
    </source>
</evidence>
<evidence type="ECO:0000256" key="1">
    <source>
        <dbReference type="ARBA" id="ARBA00004651"/>
    </source>
</evidence>
<protein>
    <submittedName>
        <fullName evidence="11">MFS transporter</fullName>
    </submittedName>
    <submittedName>
        <fullName evidence="10">Major facilitator superfamily transporter</fullName>
    </submittedName>
</protein>
<evidence type="ECO:0000313" key="13">
    <source>
        <dbReference type="Proteomes" id="UP000289193"/>
    </source>
</evidence>
<dbReference type="Gene3D" id="1.20.1250.20">
    <property type="entry name" value="MFS general substrate transporter like domains"/>
    <property type="match status" value="1"/>
</dbReference>
<feature type="transmembrane region" description="Helical" evidence="8">
    <location>
        <begin position="266"/>
        <end position="284"/>
    </location>
</feature>
<keyword evidence="5 8" id="KW-0812">Transmembrane</keyword>
<feature type="transmembrane region" description="Helical" evidence="8">
    <location>
        <begin position="202"/>
        <end position="226"/>
    </location>
</feature>
<feature type="transmembrane region" description="Helical" evidence="8">
    <location>
        <begin position="238"/>
        <end position="259"/>
    </location>
</feature>
<comment type="subcellular location">
    <subcellularLocation>
        <location evidence="1">Cell membrane</location>
        <topology evidence="1">Multi-pass membrane protein</topology>
    </subcellularLocation>
</comment>